<name>A0A3G4ZNJ9_9VIRU</name>
<dbReference type="SUPFAM" id="SSF52540">
    <property type="entry name" value="P-loop containing nucleoside triphosphate hydrolases"/>
    <property type="match status" value="1"/>
</dbReference>
<evidence type="ECO:0000259" key="1">
    <source>
        <dbReference type="Pfam" id="PF00009"/>
    </source>
</evidence>
<dbReference type="GO" id="GO:0003924">
    <property type="term" value="F:GTPase activity"/>
    <property type="evidence" value="ECO:0007669"/>
    <property type="project" value="InterPro"/>
</dbReference>
<dbReference type="InterPro" id="IPR000795">
    <property type="entry name" value="T_Tr_GTP-bd_dom"/>
</dbReference>
<dbReference type="PANTHER" id="PTHR43721:SF9">
    <property type="entry name" value="GTP-BINDING PROTEIN 1"/>
    <property type="match status" value="1"/>
</dbReference>
<sequence>MEQNNASFLNDFVINYDNGNPVFNPENDDGYIEYKLRLDHIDPKRLTQMVSQMRYRVQEGYLETGRHNAYYFVGVDDSGLTGYITKEVLDKSLIILDEIARRNNFIIKLCYRYSFNNKWFAIALITKKNINKINELRTVFLGPSYHGKTTTISVLTYGEKDNGNGSGRSSVFKHTHECTTGFTSSIKHDIVGLDNVNNLNNYRSSAFCTWDRIVESSNKIISLIDLPGLIKYSRTTIYGILSNKPDVFVIVIDINSDLNQDVILFVKLALCIKIKFIILFTKSDMLIGEEPKIQKNKYINSLYDMFPHFKTYYTDSFVISNTTLQYHNEFIIALNKITPDNVISKDQQHSNDKNNADFMINNVFGNSGNTGNIVSGIMTSGVIEVGNKLKIGPYYGEFYDVIVKTIYKKQISSNCITNGEMGSLELQLDDNIEIDKHMSLISQSICEKLKSVNDQFIVKLDHLSEQPFLEDSDGQLRIGHQYMLFVGNVIEPVLIVSKIYVPEDKNENTYCLSLRFSKYSNKNNSQSKNNLIHIRNNDKCLLKCDNKNEMYFSGQIV</sequence>
<proteinExistence type="predicted"/>
<dbReference type="InterPro" id="IPR050055">
    <property type="entry name" value="EF-Tu_GTPase"/>
</dbReference>
<organism evidence="2">
    <name type="scientific">Terrestrivirus sp</name>
    <dbReference type="NCBI Taxonomy" id="2487775"/>
    <lineage>
        <taxon>Viruses</taxon>
        <taxon>Varidnaviria</taxon>
        <taxon>Bamfordvirae</taxon>
        <taxon>Nucleocytoviricota</taxon>
        <taxon>Megaviricetes</taxon>
        <taxon>Imitervirales</taxon>
        <taxon>Mimiviridae</taxon>
        <taxon>Klosneuvirinae</taxon>
    </lineage>
</organism>
<dbReference type="Gene3D" id="2.40.30.10">
    <property type="entry name" value="Translation factors"/>
    <property type="match status" value="1"/>
</dbReference>
<dbReference type="PANTHER" id="PTHR43721">
    <property type="entry name" value="ELONGATION FACTOR TU-RELATED"/>
    <property type="match status" value="1"/>
</dbReference>
<dbReference type="InterPro" id="IPR027417">
    <property type="entry name" value="P-loop_NTPase"/>
</dbReference>
<feature type="domain" description="Tr-type G" evidence="1">
    <location>
        <begin position="139"/>
        <end position="323"/>
    </location>
</feature>
<evidence type="ECO:0000313" key="2">
    <source>
        <dbReference type="EMBL" id="AYV76462.1"/>
    </source>
</evidence>
<reference evidence="2" key="1">
    <citation type="submission" date="2018-10" db="EMBL/GenBank/DDBJ databases">
        <title>Hidden diversity of soil giant viruses.</title>
        <authorList>
            <person name="Schulz F."/>
            <person name="Alteio L."/>
            <person name="Goudeau D."/>
            <person name="Ryan E.M."/>
            <person name="Malmstrom R.R."/>
            <person name="Blanchard J."/>
            <person name="Woyke T."/>
        </authorList>
    </citation>
    <scope>NUCLEOTIDE SEQUENCE</scope>
    <source>
        <strain evidence="2">TEV1</strain>
    </source>
</reference>
<accession>A0A3G4ZNJ9</accession>
<protein>
    <submittedName>
        <fullName evidence="2">GTPase</fullName>
    </submittedName>
</protein>
<dbReference type="Gene3D" id="3.40.50.300">
    <property type="entry name" value="P-loop containing nucleotide triphosphate hydrolases"/>
    <property type="match status" value="1"/>
</dbReference>
<dbReference type="EMBL" id="MK071985">
    <property type="protein sequence ID" value="AYV76462.1"/>
    <property type="molecule type" value="Genomic_DNA"/>
</dbReference>
<dbReference type="GO" id="GO:0005525">
    <property type="term" value="F:GTP binding"/>
    <property type="evidence" value="ECO:0007669"/>
    <property type="project" value="InterPro"/>
</dbReference>
<gene>
    <name evidence="2" type="ORF">Terrestrivirus7_15</name>
</gene>
<dbReference type="Pfam" id="PF00009">
    <property type="entry name" value="GTP_EFTU"/>
    <property type="match status" value="1"/>
</dbReference>